<dbReference type="OrthoDB" id="203908at2759"/>
<evidence type="ECO:0000259" key="2">
    <source>
        <dbReference type="SMART" id="SM00829"/>
    </source>
</evidence>
<feature type="domain" description="Enoyl reductase (ER)" evidence="2">
    <location>
        <begin position="23"/>
        <end position="351"/>
    </location>
</feature>
<organism evidence="3 4">
    <name type="scientific">Cloeon dipterum</name>
    <dbReference type="NCBI Taxonomy" id="197152"/>
    <lineage>
        <taxon>Eukaryota</taxon>
        <taxon>Metazoa</taxon>
        <taxon>Ecdysozoa</taxon>
        <taxon>Arthropoda</taxon>
        <taxon>Hexapoda</taxon>
        <taxon>Insecta</taxon>
        <taxon>Pterygota</taxon>
        <taxon>Palaeoptera</taxon>
        <taxon>Ephemeroptera</taxon>
        <taxon>Pisciforma</taxon>
        <taxon>Baetidae</taxon>
        <taxon>Cloeon</taxon>
    </lineage>
</organism>
<dbReference type="PANTHER" id="PTHR44054">
    <property type="entry name" value="SYNAPTIC VESICLE MEMBRANE PROTEIN VAT-1 HOMOLOG-LIKE"/>
    <property type="match status" value="1"/>
</dbReference>
<reference evidence="3 4" key="1">
    <citation type="submission" date="2020-04" db="EMBL/GenBank/DDBJ databases">
        <authorList>
            <person name="Alioto T."/>
            <person name="Alioto T."/>
            <person name="Gomez Garrido J."/>
        </authorList>
    </citation>
    <scope>NUCLEOTIDE SEQUENCE [LARGE SCALE GENOMIC DNA]</scope>
</reference>
<dbReference type="PANTHER" id="PTHR44054:SF1">
    <property type="entry name" value="SYNAPTIC VESICLE MEMBRANE PROTEIN VAT-1 HOMOLOG"/>
    <property type="match status" value="1"/>
</dbReference>
<dbReference type="SMART" id="SM00829">
    <property type="entry name" value="PKS_ER"/>
    <property type="match status" value="1"/>
</dbReference>
<dbReference type="SUPFAM" id="SSF51735">
    <property type="entry name" value="NAD(P)-binding Rossmann-fold domains"/>
    <property type="match status" value="1"/>
</dbReference>
<dbReference type="EMBL" id="CADEPI010000014">
    <property type="protein sequence ID" value="CAB3364032.1"/>
    <property type="molecule type" value="Genomic_DNA"/>
</dbReference>
<dbReference type="InterPro" id="IPR020843">
    <property type="entry name" value="ER"/>
</dbReference>
<protein>
    <recommendedName>
        <fullName evidence="2">Enoyl reductase (ER) domain-containing protein</fullName>
    </recommendedName>
</protein>
<sequence>MRHDPDEMPDNLDVVAVRISGFGGLDKVKIEKVSMPLIIPKGHAEVQVKAFGVNFADLYMRQGLMRNLSPPMTMGMECSGVVNNVGPGVTTLKAGDRVICYQVNGGLHQQVVFVPEEACFLLPPEVSFDIGAAIFVNYLTAYFSVLNIGNLEAGQTVLIHSCAGGVGWAATQLARSVPNVKVYGTTSMEEKHAAVKANGVSVVLDPKTYVETLKVLEPQGVHLVLDSIGGTSFLQSQQLLRPLGRAVLIGASSMLNSDRKLGLWDMLVTWWRTRCVSPTDLLNESKVVAGLHLANLLKDDPQRVREALQTLFSMLEQKQIEPKIHAKFPLELAMDAYKELHLRKNIGKILLHNLVK</sequence>
<keyword evidence="1" id="KW-0560">Oxidoreductase</keyword>
<dbReference type="InterPro" id="IPR013154">
    <property type="entry name" value="ADH-like_N"/>
</dbReference>
<dbReference type="SUPFAM" id="SSF50129">
    <property type="entry name" value="GroES-like"/>
    <property type="match status" value="1"/>
</dbReference>
<comment type="caution">
    <text evidence="3">The sequence shown here is derived from an EMBL/GenBank/DDBJ whole genome shotgun (WGS) entry which is preliminary data.</text>
</comment>
<dbReference type="InterPro" id="IPR036291">
    <property type="entry name" value="NAD(P)-bd_dom_sf"/>
</dbReference>
<evidence type="ECO:0000313" key="3">
    <source>
        <dbReference type="EMBL" id="CAB3364032.1"/>
    </source>
</evidence>
<dbReference type="GO" id="GO:0016491">
    <property type="term" value="F:oxidoreductase activity"/>
    <property type="evidence" value="ECO:0007669"/>
    <property type="project" value="UniProtKB-KW"/>
</dbReference>
<dbReference type="Proteomes" id="UP000494165">
    <property type="component" value="Unassembled WGS sequence"/>
</dbReference>
<dbReference type="InterPro" id="IPR052100">
    <property type="entry name" value="SV-ATPase_mito-regulator"/>
</dbReference>
<dbReference type="Gene3D" id="3.40.50.720">
    <property type="entry name" value="NAD(P)-binding Rossmann-like Domain"/>
    <property type="match status" value="1"/>
</dbReference>
<evidence type="ECO:0000256" key="1">
    <source>
        <dbReference type="ARBA" id="ARBA00023002"/>
    </source>
</evidence>
<dbReference type="InterPro" id="IPR011032">
    <property type="entry name" value="GroES-like_sf"/>
</dbReference>
<accession>A0A8S1C4K0</accession>
<dbReference type="Pfam" id="PF08240">
    <property type="entry name" value="ADH_N"/>
    <property type="match status" value="1"/>
</dbReference>
<dbReference type="Gene3D" id="3.90.180.10">
    <property type="entry name" value="Medium-chain alcohol dehydrogenases, catalytic domain"/>
    <property type="match status" value="1"/>
</dbReference>
<keyword evidence="4" id="KW-1185">Reference proteome</keyword>
<evidence type="ECO:0000313" key="4">
    <source>
        <dbReference type="Proteomes" id="UP000494165"/>
    </source>
</evidence>
<dbReference type="InterPro" id="IPR013149">
    <property type="entry name" value="ADH-like_C"/>
</dbReference>
<dbReference type="Pfam" id="PF00107">
    <property type="entry name" value="ADH_zinc_N"/>
    <property type="match status" value="1"/>
</dbReference>
<proteinExistence type="predicted"/>
<name>A0A8S1C4K0_9INSE</name>
<dbReference type="AlphaFoldDB" id="A0A8S1C4K0"/>
<gene>
    <name evidence="3" type="ORF">CLODIP_2_CD06935</name>
</gene>